<evidence type="ECO:0000259" key="1">
    <source>
        <dbReference type="Pfam" id="PF00881"/>
    </source>
</evidence>
<accession>A0A6N2ZHG4</accession>
<dbReference type="Pfam" id="PF00881">
    <property type="entry name" value="Nitroreductase"/>
    <property type="match status" value="2"/>
</dbReference>
<dbReference type="InterPro" id="IPR000415">
    <property type="entry name" value="Nitroreductase-like"/>
</dbReference>
<proteinExistence type="predicted"/>
<gene>
    <name evidence="2" type="primary">bluB_4</name>
    <name evidence="2" type="ORF">PCLFYP37_01117</name>
</gene>
<reference evidence="2" key="1">
    <citation type="submission" date="2019-11" db="EMBL/GenBank/DDBJ databases">
        <authorList>
            <person name="Feng L."/>
        </authorList>
    </citation>
    <scope>NUCLEOTIDE SEQUENCE</scope>
    <source>
        <strain evidence="2">PclaraLFYP37</strain>
    </source>
</reference>
<dbReference type="CDD" id="cd02151">
    <property type="entry name" value="nitroreductase"/>
    <property type="match status" value="1"/>
</dbReference>
<dbReference type="EC" id="1.14.99.40" evidence="2"/>
<sequence>MEKFSELIRIRRSMRKFTEEELNQDEVVALLRAALISPSSKGVRPWEFVVVDNKELLQQLAHCKEHGAELIEGTPLAVVVLADPTQSDVWVEDASVATTMMLLQAEDLGLGACWVQIRNRTMADGKPAEEMVRAILHIPAHLRVLSIVAVGHKGMERKPFNEDRLQWEKVHINTFDAPEE</sequence>
<keyword evidence="2" id="KW-0560">Oxidoreductase</keyword>
<feature type="domain" description="Nitroreductase" evidence="1">
    <location>
        <begin position="8"/>
        <end position="61"/>
    </location>
</feature>
<dbReference type="PANTHER" id="PTHR23026:SF117">
    <property type="entry name" value="NITROREDUCTASE"/>
    <property type="match status" value="1"/>
</dbReference>
<feature type="domain" description="Nitroreductase" evidence="1">
    <location>
        <begin position="69"/>
        <end position="152"/>
    </location>
</feature>
<dbReference type="EMBL" id="CACRUT010000006">
    <property type="protein sequence ID" value="VYT78711.1"/>
    <property type="molecule type" value="Genomic_DNA"/>
</dbReference>
<dbReference type="InterPro" id="IPR029479">
    <property type="entry name" value="Nitroreductase"/>
</dbReference>
<dbReference type="AlphaFoldDB" id="A0A6N2ZHG4"/>
<dbReference type="InterPro" id="IPR050627">
    <property type="entry name" value="Nitroreductase/BluB"/>
</dbReference>
<dbReference type="PANTHER" id="PTHR23026">
    <property type="entry name" value="NADPH NITROREDUCTASE"/>
    <property type="match status" value="1"/>
</dbReference>
<dbReference type="RefSeq" id="WP_412441842.1">
    <property type="nucleotide sequence ID" value="NZ_CACRUT010000006.1"/>
</dbReference>
<dbReference type="GO" id="GO:0016491">
    <property type="term" value="F:oxidoreductase activity"/>
    <property type="evidence" value="ECO:0007669"/>
    <property type="project" value="UniProtKB-KW"/>
</dbReference>
<dbReference type="Gene3D" id="3.40.109.10">
    <property type="entry name" value="NADH Oxidase"/>
    <property type="match status" value="1"/>
</dbReference>
<name>A0A6N2ZHG4_9BACT</name>
<dbReference type="SUPFAM" id="SSF55469">
    <property type="entry name" value="FMN-dependent nitroreductase-like"/>
    <property type="match status" value="1"/>
</dbReference>
<evidence type="ECO:0000313" key="2">
    <source>
        <dbReference type="EMBL" id="VYT78711.1"/>
    </source>
</evidence>
<organism evidence="2">
    <name type="scientific">Paraprevotella clara</name>
    <dbReference type="NCBI Taxonomy" id="454154"/>
    <lineage>
        <taxon>Bacteria</taxon>
        <taxon>Pseudomonadati</taxon>
        <taxon>Bacteroidota</taxon>
        <taxon>Bacteroidia</taxon>
        <taxon>Bacteroidales</taxon>
        <taxon>Prevotellaceae</taxon>
        <taxon>Paraprevotella</taxon>
    </lineage>
</organism>
<protein>
    <submittedName>
        <fullName evidence="2">5,6-dimethylbenzimidazole synthase</fullName>
        <ecNumber evidence="2">1.14.99.40</ecNumber>
    </submittedName>
</protein>